<dbReference type="CDD" id="cd00075">
    <property type="entry name" value="HATPase"/>
    <property type="match status" value="1"/>
</dbReference>
<dbReference type="Gene3D" id="1.10.287.130">
    <property type="match status" value="1"/>
</dbReference>
<evidence type="ECO:0000259" key="15">
    <source>
        <dbReference type="PROSITE" id="PS50885"/>
    </source>
</evidence>
<keyword evidence="7" id="KW-0808">Transferase</keyword>
<dbReference type="RefSeq" id="WP_152804074.1">
    <property type="nucleotide sequence ID" value="NZ_WHNX01000013.1"/>
</dbReference>
<keyword evidence="13" id="KW-0812">Transmembrane</keyword>
<dbReference type="PANTHER" id="PTHR45453">
    <property type="entry name" value="PHOSPHATE REGULON SENSOR PROTEIN PHOR"/>
    <property type="match status" value="1"/>
</dbReference>
<dbReference type="InterPro" id="IPR036890">
    <property type="entry name" value="HATPase_C_sf"/>
</dbReference>
<dbReference type="GO" id="GO:0045121">
    <property type="term" value="C:membrane raft"/>
    <property type="evidence" value="ECO:0007669"/>
    <property type="project" value="UniProtKB-SubCell"/>
</dbReference>
<keyword evidence="13" id="KW-1133">Transmembrane helix</keyword>
<dbReference type="InterPro" id="IPR003594">
    <property type="entry name" value="HATPase_dom"/>
</dbReference>
<dbReference type="InterPro" id="IPR004358">
    <property type="entry name" value="Sig_transdc_His_kin-like_C"/>
</dbReference>
<proteinExistence type="predicted"/>
<dbReference type="PRINTS" id="PR00344">
    <property type="entry name" value="BCTRLSENSOR"/>
</dbReference>
<evidence type="ECO:0000256" key="7">
    <source>
        <dbReference type="ARBA" id="ARBA00022679"/>
    </source>
</evidence>
<dbReference type="AlphaFoldDB" id="A0A6A7K998"/>
<dbReference type="GO" id="GO:0004721">
    <property type="term" value="F:phosphoprotein phosphatase activity"/>
    <property type="evidence" value="ECO:0007669"/>
    <property type="project" value="TreeGrafter"/>
</dbReference>
<dbReference type="Gene3D" id="6.10.340.10">
    <property type="match status" value="1"/>
</dbReference>
<evidence type="ECO:0000256" key="1">
    <source>
        <dbReference type="ARBA" id="ARBA00000085"/>
    </source>
</evidence>
<dbReference type="CDD" id="cd00082">
    <property type="entry name" value="HisKA"/>
    <property type="match status" value="1"/>
</dbReference>
<feature type="transmembrane region" description="Helical" evidence="13">
    <location>
        <begin position="165"/>
        <end position="184"/>
    </location>
</feature>
<dbReference type="SUPFAM" id="SSF55785">
    <property type="entry name" value="PYP-like sensor domain (PAS domain)"/>
    <property type="match status" value="1"/>
</dbReference>
<dbReference type="PANTHER" id="PTHR45453:SF1">
    <property type="entry name" value="PHOSPHATE REGULON SENSOR PROTEIN PHOR"/>
    <property type="match status" value="1"/>
</dbReference>
<protein>
    <recommendedName>
        <fullName evidence="4">histidine kinase</fullName>
        <ecNumber evidence="4">2.7.13.3</ecNumber>
    </recommendedName>
</protein>
<reference evidence="16 17" key="1">
    <citation type="submission" date="2019-10" db="EMBL/GenBank/DDBJ databases">
        <title>Alkalibaculum tamaniensis sp.nov., a new alkaliphilic acetogen, isolated on methoxylated aromatics from a mud volcano.</title>
        <authorList>
            <person name="Khomyakova M.A."/>
            <person name="Merkel A.Y."/>
            <person name="Bonch-Osmolovskaya E.A."/>
            <person name="Slobodkin A.I."/>
        </authorList>
    </citation>
    <scope>NUCLEOTIDE SEQUENCE [LARGE SCALE GENOMIC DNA]</scope>
    <source>
        <strain evidence="16 17">M08DMB</strain>
    </source>
</reference>
<comment type="caution">
    <text evidence="16">The sequence shown here is derived from an EMBL/GenBank/DDBJ whole genome shotgun (WGS) entry which is preliminary data.</text>
</comment>
<dbReference type="FunFam" id="3.30.565.10:FF:000023">
    <property type="entry name" value="PAS domain-containing sensor histidine kinase"/>
    <property type="match status" value="1"/>
</dbReference>
<name>A0A6A7K998_9FIRM</name>
<dbReference type="InterPro" id="IPR031967">
    <property type="entry name" value="PhoR_single_Cache-like_dom"/>
</dbReference>
<evidence type="ECO:0000256" key="11">
    <source>
        <dbReference type="ARBA" id="ARBA00023012"/>
    </source>
</evidence>
<dbReference type="SUPFAM" id="SSF47384">
    <property type="entry name" value="Homodimeric domain of signal transducing histidine kinase"/>
    <property type="match status" value="1"/>
</dbReference>
<dbReference type="CDD" id="cd06225">
    <property type="entry name" value="HAMP"/>
    <property type="match status" value="1"/>
</dbReference>
<dbReference type="InterPro" id="IPR005467">
    <property type="entry name" value="His_kinase_dom"/>
</dbReference>
<comment type="catalytic activity">
    <reaction evidence="1">
        <text>ATP + protein L-histidine = ADP + protein N-phospho-L-histidine.</text>
        <dbReference type="EC" id="2.7.13.3"/>
    </reaction>
</comment>
<accession>A0A6A7K998</accession>
<dbReference type="InterPro" id="IPR036097">
    <property type="entry name" value="HisK_dim/P_sf"/>
</dbReference>
<dbReference type="Pfam" id="PF16736">
    <property type="entry name" value="sCache_like"/>
    <property type="match status" value="1"/>
</dbReference>
<dbReference type="PROSITE" id="PS50109">
    <property type="entry name" value="HIS_KIN"/>
    <property type="match status" value="1"/>
</dbReference>
<keyword evidence="11" id="KW-0902">Two-component regulatory system</keyword>
<dbReference type="SMART" id="SM00304">
    <property type="entry name" value="HAMP"/>
    <property type="match status" value="1"/>
</dbReference>
<dbReference type="EMBL" id="WHNX01000013">
    <property type="protein sequence ID" value="MPW26004.1"/>
    <property type="molecule type" value="Genomic_DNA"/>
</dbReference>
<dbReference type="Gene3D" id="3.30.565.10">
    <property type="entry name" value="Histidine kinase-like ATPase, C-terminal domain"/>
    <property type="match status" value="1"/>
</dbReference>
<keyword evidence="5" id="KW-1003">Cell membrane</keyword>
<dbReference type="Pfam" id="PF00512">
    <property type="entry name" value="HisKA"/>
    <property type="match status" value="1"/>
</dbReference>
<dbReference type="GO" id="GO:0005886">
    <property type="term" value="C:plasma membrane"/>
    <property type="evidence" value="ECO:0007669"/>
    <property type="project" value="UniProtKB-SubCell"/>
</dbReference>
<evidence type="ECO:0000256" key="13">
    <source>
        <dbReference type="SAM" id="Phobius"/>
    </source>
</evidence>
<keyword evidence="17" id="KW-1185">Reference proteome</keyword>
<evidence type="ECO:0000256" key="8">
    <source>
        <dbReference type="ARBA" id="ARBA00022741"/>
    </source>
</evidence>
<dbReference type="InterPro" id="IPR035965">
    <property type="entry name" value="PAS-like_dom_sf"/>
</dbReference>
<keyword evidence="6" id="KW-0597">Phosphoprotein</keyword>
<keyword evidence="8" id="KW-0547">Nucleotide-binding</keyword>
<dbReference type="GO" id="GO:0006355">
    <property type="term" value="P:regulation of DNA-templated transcription"/>
    <property type="evidence" value="ECO:0007669"/>
    <property type="project" value="InterPro"/>
</dbReference>
<evidence type="ECO:0000313" key="16">
    <source>
        <dbReference type="EMBL" id="MPW26004.1"/>
    </source>
</evidence>
<keyword evidence="12 13" id="KW-0472">Membrane</keyword>
<dbReference type="Pfam" id="PF00672">
    <property type="entry name" value="HAMP"/>
    <property type="match status" value="1"/>
</dbReference>
<evidence type="ECO:0000256" key="12">
    <source>
        <dbReference type="ARBA" id="ARBA00023136"/>
    </source>
</evidence>
<dbReference type="SMART" id="SM00387">
    <property type="entry name" value="HATPase_c"/>
    <property type="match status" value="1"/>
</dbReference>
<feature type="domain" description="Histidine kinase" evidence="14">
    <location>
        <begin position="364"/>
        <end position="584"/>
    </location>
</feature>
<comment type="subcellular location">
    <subcellularLocation>
        <location evidence="2">Cell membrane</location>
    </subcellularLocation>
    <subcellularLocation>
        <location evidence="3">Membrane raft</location>
        <topology evidence="3">Multi-pass membrane protein</topology>
    </subcellularLocation>
</comment>
<organism evidence="16 17">
    <name type="scientific">Alkalibaculum sporogenes</name>
    <dbReference type="NCBI Taxonomy" id="2655001"/>
    <lineage>
        <taxon>Bacteria</taxon>
        <taxon>Bacillati</taxon>
        <taxon>Bacillota</taxon>
        <taxon>Clostridia</taxon>
        <taxon>Eubacteriales</taxon>
        <taxon>Eubacteriaceae</taxon>
        <taxon>Alkalibaculum</taxon>
    </lineage>
</organism>
<dbReference type="Pfam" id="PF02518">
    <property type="entry name" value="HATPase_c"/>
    <property type="match status" value="1"/>
</dbReference>
<evidence type="ECO:0000313" key="17">
    <source>
        <dbReference type="Proteomes" id="UP000440004"/>
    </source>
</evidence>
<dbReference type="SUPFAM" id="SSF158472">
    <property type="entry name" value="HAMP domain-like"/>
    <property type="match status" value="1"/>
</dbReference>
<evidence type="ECO:0000256" key="4">
    <source>
        <dbReference type="ARBA" id="ARBA00012438"/>
    </source>
</evidence>
<evidence type="ECO:0000256" key="5">
    <source>
        <dbReference type="ARBA" id="ARBA00022475"/>
    </source>
</evidence>
<dbReference type="Gene3D" id="3.30.450.20">
    <property type="entry name" value="PAS domain"/>
    <property type="match status" value="2"/>
</dbReference>
<dbReference type="GO" id="GO:0016036">
    <property type="term" value="P:cellular response to phosphate starvation"/>
    <property type="evidence" value="ECO:0007669"/>
    <property type="project" value="TreeGrafter"/>
</dbReference>
<dbReference type="Proteomes" id="UP000440004">
    <property type="component" value="Unassembled WGS sequence"/>
</dbReference>
<gene>
    <name evidence="16" type="ORF">GC105_09395</name>
</gene>
<keyword evidence="10" id="KW-0067">ATP-binding</keyword>
<evidence type="ECO:0000259" key="14">
    <source>
        <dbReference type="PROSITE" id="PS50109"/>
    </source>
</evidence>
<evidence type="ECO:0000256" key="3">
    <source>
        <dbReference type="ARBA" id="ARBA00004314"/>
    </source>
</evidence>
<evidence type="ECO:0000256" key="2">
    <source>
        <dbReference type="ARBA" id="ARBA00004236"/>
    </source>
</evidence>
<dbReference type="SUPFAM" id="SSF55874">
    <property type="entry name" value="ATPase domain of HSP90 chaperone/DNA topoisomerase II/histidine kinase"/>
    <property type="match status" value="1"/>
</dbReference>
<evidence type="ECO:0000256" key="9">
    <source>
        <dbReference type="ARBA" id="ARBA00022777"/>
    </source>
</evidence>
<dbReference type="InterPro" id="IPR003660">
    <property type="entry name" value="HAMP_dom"/>
</dbReference>
<dbReference type="Pfam" id="PF00989">
    <property type="entry name" value="PAS"/>
    <property type="match status" value="1"/>
</dbReference>
<dbReference type="InterPro" id="IPR013767">
    <property type="entry name" value="PAS_fold"/>
</dbReference>
<sequence length="584" mass="66315">MYKRILVYFIMILFLCVSILSFKTYSYTKDEYYNHVEKSLTDGANIIISNITSYDDFIQLPSKKNILQFSNITDSRLTIISTEGEVIFESNADREKLENHAQRPEIKNALMGDISVNIRYSTTVGEDMMYVAVPIIIDDIVIGVVRNSVSLDTLRAMTNRITRDIITTLIITLSISIIAFYLLINGIIKPLGQTTRFAKDIANGNYGKRLSMIRDDEIGSLSSSLNHMATQLESSFNQLSQRNIELESVLSSIKNGIIAINKLDEIILINNTALNMLNLPKNKDLIGKNILEAIRTHELYKSITELQSSQNINQRFLETQIEEHIYSIYTKPIVENSSSGLLIVIEDITQIRKLENIRKDFVANVTHELKTPITSIKGFIETLISGDVVDPDTRNKFYNIIENESDRLIRLVEDILTLSSLDSQAKINYYEVEKINVKAQMDDIYALMKKNALDKNVELLLTIADDVDTIQFNSNYFKQMMINLIDNAIKYNKISGCVEVKINSKDNNVIIEVIDNGVGMHDKDLHRIFERFYRIDKGRARQAGGTGLGLAIVKHIVQIQGCEIKVESKLNKGTKFTITIPVKQ</sequence>
<keyword evidence="9" id="KW-0418">Kinase</keyword>
<dbReference type="InterPro" id="IPR003661">
    <property type="entry name" value="HisK_dim/P_dom"/>
</dbReference>
<dbReference type="PROSITE" id="PS50885">
    <property type="entry name" value="HAMP"/>
    <property type="match status" value="1"/>
</dbReference>
<dbReference type="InterPro" id="IPR050351">
    <property type="entry name" value="BphY/WalK/GraS-like"/>
</dbReference>
<dbReference type="FunFam" id="1.10.287.130:FF:000001">
    <property type="entry name" value="Two-component sensor histidine kinase"/>
    <property type="match status" value="1"/>
</dbReference>
<feature type="domain" description="HAMP" evidence="15">
    <location>
        <begin position="185"/>
        <end position="237"/>
    </location>
</feature>
<feature type="transmembrane region" description="Helical" evidence="13">
    <location>
        <begin position="6"/>
        <end position="25"/>
    </location>
</feature>
<dbReference type="SMART" id="SM00388">
    <property type="entry name" value="HisKA"/>
    <property type="match status" value="1"/>
</dbReference>
<evidence type="ECO:0000256" key="6">
    <source>
        <dbReference type="ARBA" id="ARBA00022553"/>
    </source>
</evidence>
<dbReference type="EC" id="2.7.13.3" evidence="4"/>
<evidence type="ECO:0000256" key="10">
    <source>
        <dbReference type="ARBA" id="ARBA00022840"/>
    </source>
</evidence>
<dbReference type="GO" id="GO:0000155">
    <property type="term" value="F:phosphorelay sensor kinase activity"/>
    <property type="evidence" value="ECO:0007669"/>
    <property type="project" value="InterPro"/>
</dbReference>
<dbReference type="GO" id="GO:0005524">
    <property type="term" value="F:ATP binding"/>
    <property type="evidence" value="ECO:0007669"/>
    <property type="project" value="UniProtKB-KW"/>
</dbReference>